<feature type="transmembrane region" description="Helical" evidence="10">
    <location>
        <begin position="966"/>
        <end position="985"/>
    </location>
</feature>
<dbReference type="InterPro" id="IPR059000">
    <property type="entry name" value="ATPase_P-type_domA"/>
</dbReference>
<gene>
    <name evidence="12" type="ORF">SMD11_2279</name>
</gene>
<dbReference type="GO" id="GO:0005524">
    <property type="term" value="F:ATP binding"/>
    <property type="evidence" value="ECO:0007669"/>
    <property type="project" value="UniProtKB-KW"/>
</dbReference>
<evidence type="ECO:0000256" key="3">
    <source>
        <dbReference type="ARBA" id="ARBA00022741"/>
    </source>
</evidence>
<evidence type="ECO:0000256" key="4">
    <source>
        <dbReference type="ARBA" id="ARBA00022840"/>
    </source>
</evidence>
<feature type="compositionally biased region" description="Low complexity" evidence="9">
    <location>
        <begin position="529"/>
        <end position="539"/>
    </location>
</feature>
<dbReference type="InterPro" id="IPR004014">
    <property type="entry name" value="ATPase_P-typ_cation-transptr_N"/>
</dbReference>
<dbReference type="GO" id="GO:0005886">
    <property type="term" value="C:plasma membrane"/>
    <property type="evidence" value="ECO:0007669"/>
    <property type="project" value="UniProtKB-SubCell"/>
</dbReference>
<dbReference type="InterPro" id="IPR006068">
    <property type="entry name" value="ATPase_P-typ_cation-transptr_C"/>
</dbReference>
<evidence type="ECO:0000313" key="13">
    <source>
        <dbReference type="Proteomes" id="UP000195755"/>
    </source>
</evidence>
<feature type="region of interest" description="Disordered" evidence="9">
    <location>
        <begin position="193"/>
        <end position="274"/>
    </location>
</feature>
<feature type="transmembrane region" description="Helical" evidence="10">
    <location>
        <begin position="924"/>
        <end position="945"/>
    </location>
</feature>
<keyword evidence="3" id="KW-0547">Nucleotide-binding</keyword>
<dbReference type="SUPFAM" id="SSF81665">
    <property type="entry name" value="Calcium ATPase, transmembrane domain M"/>
    <property type="match status" value="1"/>
</dbReference>
<feature type="region of interest" description="Disordered" evidence="9">
    <location>
        <begin position="522"/>
        <end position="565"/>
    </location>
</feature>
<keyword evidence="7 10" id="KW-0472">Membrane</keyword>
<dbReference type="PANTHER" id="PTHR42861">
    <property type="entry name" value="CALCIUM-TRANSPORTING ATPASE"/>
    <property type="match status" value="1"/>
</dbReference>
<feature type="transmembrane region" description="Helical" evidence="10">
    <location>
        <begin position="76"/>
        <end position="109"/>
    </location>
</feature>
<dbReference type="Pfam" id="PF00122">
    <property type="entry name" value="E1-E2_ATPase"/>
    <property type="match status" value="1"/>
</dbReference>
<dbReference type="InterPro" id="IPR044492">
    <property type="entry name" value="P_typ_ATPase_HD_dom"/>
</dbReference>
<feature type="compositionally biased region" description="Low complexity" evidence="9">
    <location>
        <begin position="264"/>
        <end position="274"/>
    </location>
</feature>
<dbReference type="SUPFAM" id="SSF56784">
    <property type="entry name" value="HAD-like"/>
    <property type="match status" value="1"/>
</dbReference>
<dbReference type="InterPro" id="IPR018303">
    <property type="entry name" value="ATPase_P-typ_P_site"/>
</dbReference>
<feature type="domain" description="Cation-transporting P-type ATPase N-terminal" evidence="11">
    <location>
        <begin position="19"/>
        <end position="92"/>
    </location>
</feature>
<dbReference type="InterPro" id="IPR036412">
    <property type="entry name" value="HAD-like_sf"/>
</dbReference>
<name>A0A1Z2L0V6_9ACTN</name>
<dbReference type="NCBIfam" id="TIGR01494">
    <property type="entry name" value="ATPase_P-type"/>
    <property type="match status" value="1"/>
</dbReference>
<dbReference type="Gene3D" id="2.70.150.10">
    <property type="entry name" value="Calcium-transporting ATPase, cytoplasmic transduction domain A"/>
    <property type="match status" value="2"/>
</dbReference>
<organism evidence="12 13">
    <name type="scientific">Streptomyces albireticuli</name>
    <dbReference type="NCBI Taxonomy" id="1940"/>
    <lineage>
        <taxon>Bacteria</taxon>
        <taxon>Bacillati</taxon>
        <taxon>Actinomycetota</taxon>
        <taxon>Actinomycetes</taxon>
        <taxon>Kitasatosporales</taxon>
        <taxon>Streptomycetaceae</taxon>
        <taxon>Streptomyces</taxon>
    </lineage>
</organism>
<keyword evidence="2 10" id="KW-0812">Transmembrane</keyword>
<accession>A0A1Z2L0V6</accession>
<dbReference type="SFLD" id="SFLDF00027">
    <property type="entry name" value="p-type_atpase"/>
    <property type="match status" value="1"/>
</dbReference>
<dbReference type="SMART" id="SM00831">
    <property type="entry name" value="Cation_ATPase_N"/>
    <property type="match status" value="1"/>
</dbReference>
<evidence type="ECO:0000256" key="2">
    <source>
        <dbReference type="ARBA" id="ARBA00022692"/>
    </source>
</evidence>
<evidence type="ECO:0000256" key="8">
    <source>
        <dbReference type="ARBA" id="ARBA00049360"/>
    </source>
</evidence>
<dbReference type="PROSITE" id="PS00154">
    <property type="entry name" value="ATPASE_E1_E2"/>
    <property type="match status" value="1"/>
</dbReference>
<comment type="catalytic activity">
    <reaction evidence="8">
        <text>ATP + H2O = ADP + phosphate + H(+)</text>
        <dbReference type="Rhea" id="RHEA:13065"/>
        <dbReference type="ChEBI" id="CHEBI:15377"/>
        <dbReference type="ChEBI" id="CHEBI:15378"/>
        <dbReference type="ChEBI" id="CHEBI:30616"/>
        <dbReference type="ChEBI" id="CHEBI:43474"/>
        <dbReference type="ChEBI" id="CHEBI:456216"/>
    </reaction>
</comment>
<dbReference type="PRINTS" id="PR00119">
    <property type="entry name" value="CATATPASE"/>
</dbReference>
<dbReference type="Gene3D" id="3.40.1110.10">
    <property type="entry name" value="Calcium-transporting ATPase, cytoplasmic domain N"/>
    <property type="match status" value="2"/>
</dbReference>
<proteinExistence type="predicted"/>
<dbReference type="GO" id="GO:0016887">
    <property type="term" value="F:ATP hydrolysis activity"/>
    <property type="evidence" value="ECO:0007669"/>
    <property type="project" value="InterPro"/>
</dbReference>
<dbReference type="Gene3D" id="1.20.1110.10">
    <property type="entry name" value="Calcium-transporting ATPase, transmembrane domain"/>
    <property type="match status" value="3"/>
</dbReference>
<dbReference type="EMBL" id="CP021744">
    <property type="protein sequence ID" value="ARZ67930.1"/>
    <property type="molecule type" value="Genomic_DNA"/>
</dbReference>
<dbReference type="InterPro" id="IPR023298">
    <property type="entry name" value="ATPase_P-typ_TM_dom_sf"/>
</dbReference>
<dbReference type="Pfam" id="PF00689">
    <property type="entry name" value="Cation_ATPase_C"/>
    <property type="match status" value="1"/>
</dbReference>
<dbReference type="KEGG" id="salj:SMD11_2279"/>
<keyword evidence="6 10" id="KW-1133">Transmembrane helix</keyword>
<sequence length="1028" mass="105324">MPSPGPTPGASVGWAPDGAGAAGTTLEALRALGSGPRGLVEQQAEERLAAHGENVFPGRRPASWPRRLARGLRDPFTAVLLGLGLVSAAVASWGTACVIAVLVTVSSVLRATGEHRADRAAATLRDLIATTATVRRRATETSPPGTRELPVDQLVPGDVVLLAPGDVVPADLRLLRATGLTLHEAALTGESAPVGKRVPAAGGGASAHEGSPAAPGPAPGGTRHPGARGGPGSPSPGRPVLVTAPQRPPADRERSPGEAHGTGPRPADAPAPLDLLSRPDLCLQGSSVVSGSGVGVVIATGADTVLSGALPRGPERSRVPRPFDRSVNGIAWTLVRFMLLTAPVVLIAGALLRGRGLETLPFAVAVAVGLTPEMLPVVVTTALARGAALLARGGEVVVRRLPALHDLGAVDVLCVDKTGTLTQDRPVVARSVGADGRDDPAVLRWAAVNALWTLHLAELPAPDALDEAILDADEEAAASGAYGPGAYETGTDRTEAYEREGAHPAAAPGLPVPPADRIAGGITDRTGDDIAPAGDAPAPADRPDTPARHLRAVPSPTTPASASEDLEGVAALPYGPGRRIATAVVRGSGPVDGRVHTLVVKGAPEDVLERCALDDGERARLARHADELAADGLRVLAVAVAERPARARPYTPADERGLTLLGFVGLRDALAPTAAEALAALSRRGVTVKVLTGDHPGTAARACRELGLEPGEVVTGDRVDALTGPELAVLADRSTVFARCAPEHKARIVGALREAGRTTGFLGDGVNDLAALRSADVGICPREGVDVAREAADVVLASKDLTALERAIVTGRRSTGNIAAYLRITLSSNLGNVIAMLVAGLMLPFLPMLPAQVLVQNLCFDAAQLALAFDRPGPDAHRRPAVLRPRDLLRFMTGFGLLNAVADLATFGVLALAVRSLGEEEGQAAFHAGWFTENLLTQALVMLLLRSGRHAAEGRVPGPIRAATSALAVVGLLLPLSPVGPALGMSALPPLYYGLMAVVLALYGLGLAAARKRFGARPPAPDPGRRTG</sequence>
<dbReference type="AlphaFoldDB" id="A0A1Z2L0V6"/>
<keyword evidence="5" id="KW-1278">Translocase</keyword>
<dbReference type="Gene3D" id="3.40.50.1000">
    <property type="entry name" value="HAD superfamily/HAD-like"/>
    <property type="match status" value="2"/>
</dbReference>
<dbReference type="PRINTS" id="PR00120">
    <property type="entry name" value="HATPASE"/>
</dbReference>
<dbReference type="SFLD" id="SFLDG00002">
    <property type="entry name" value="C1.7:_P-type_atpase_like"/>
    <property type="match status" value="1"/>
</dbReference>
<dbReference type="Pfam" id="PF00702">
    <property type="entry name" value="Hydrolase"/>
    <property type="match status" value="1"/>
</dbReference>
<dbReference type="InterPro" id="IPR008250">
    <property type="entry name" value="ATPase_P-typ_transduc_dom_A_sf"/>
</dbReference>
<evidence type="ECO:0000256" key="7">
    <source>
        <dbReference type="ARBA" id="ARBA00023136"/>
    </source>
</evidence>
<protein>
    <submittedName>
        <fullName evidence="12">Magnesium-translocating P-type ATPase</fullName>
    </submittedName>
</protein>
<keyword evidence="4" id="KW-0067">ATP-binding</keyword>
<evidence type="ECO:0000256" key="9">
    <source>
        <dbReference type="SAM" id="MobiDB-lite"/>
    </source>
</evidence>
<feature type="transmembrane region" description="Helical" evidence="10">
    <location>
        <begin position="288"/>
        <end position="310"/>
    </location>
</feature>
<comment type="subcellular location">
    <subcellularLocation>
        <location evidence="1">Cell membrane</location>
        <topology evidence="1">Multi-pass membrane protein</topology>
    </subcellularLocation>
</comment>
<dbReference type="Proteomes" id="UP000195755">
    <property type="component" value="Chromosome"/>
</dbReference>
<dbReference type="SFLD" id="SFLDS00003">
    <property type="entry name" value="Haloacid_Dehalogenase"/>
    <property type="match status" value="1"/>
</dbReference>
<evidence type="ECO:0000256" key="10">
    <source>
        <dbReference type="SAM" id="Phobius"/>
    </source>
</evidence>
<feature type="transmembrane region" description="Helical" evidence="10">
    <location>
        <begin position="991"/>
        <end position="1010"/>
    </location>
</feature>
<feature type="transmembrane region" description="Helical" evidence="10">
    <location>
        <begin position="330"/>
        <end position="352"/>
    </location>
</feature>
<feature type="transmembrane region" description="Helical" evidence="10">
    <location>
        <begin position="889"/>
        <end position="912"/>
    </location>
</feature>
<evidence type="ECO:0000256" key="6">
    <source>
        <dbReference type="ARBA" id="ARBA00022989"/>
    </source>
</evidence>
<dbReference type="Pfam" id="PF00690">
    <property type="entry name" value="Cation_ATPase_N"/>
    <property type="match status" value="1"/>
</dbReference>
<evidence type="ECO:0000256" key="1">
    <source>
        <dbReference type="ARBA" id="ARBA00004651"/>
    </source>
</evidence>
<reference evidence="12 13" key="1">
    <citation type="submission" date="2017-06" db="EMBL/GenBank/DDBJ databases">
        <title>Streptomyces albireticuli Genome sequencing and assembly.</title>
        <authorList>
            <person name="Wang Y."/>
            <person name="Du B."/>
            <person name="Ding Y."/>
            <person name="Liu H."/>
            <person name="Hou Q."/>
            <person name="Liu K."/>
            <person name="Yao L."/>
            <person name="Wang C."/>
        </authorList>
    </citation>
    <scope>NUCLEOTIDE SEQUENCE [LARGE SCALE GENOMIC DNA]</scope>
    <source>
        <strain evidence="12 13">MDJK11</strain>
    </source>
</reference>
<dbReference type="InterPro" id="IPR023299">
    <property type="entry name" value="ATPase_P-typ_cyto_dom_N"/>
</dbReference>
<dbReference type="InterPro" id="IPR023214">
    <property type="entry name" value="HAD_sf"/>
</dbReference>
<evidence type="ECO:0000256" key="5">
    <source>
        <dbReference type="ARBA" id="ARBA00022967"/>
    </source>
</evidence>
<dbReference type="SUPFAM" id="SSF81653">
    <property type="entry name" value="Calcium ATPase, transduction domain A"/>
    <property type="match status" value="1"/>
</dbReference>
<dbReference type="InterPro" id="IPR001757">
    <property type="entry name" value="P_typ_ATPase"/>
</dbReference>
<evidence type="ECO:0000313" key="12">
    <source>
        <dbReference type="EMBL" id="ARZ67930.1"/>
    </source>
</evidence>
<evidence type="ECO:0000259" key="11">
    <source>
        <dbReference type="SMART" id="SM00831"/>
    </source>
</evidence>